<dbReference type="InterPro" id="IPR020256">
    <property type="entry name" value="Spore_coat_CotJA"/>
</dbReference>
<proteinExistence type="predicted"/>
<organism evidence="1 2">
    <name type="scientific">Clostridium argentinense CDC 2741</name>
    <dbReference type="NCBI Taxonomy" id="1418104"/>
    <lineage>
        <taxon>Bacteria</taxon>
        <taxon>Bacillati</taxon>
        <taxon>Bacillota</taxon>
        <taxon>Clostridia</taxon>
        <taxon>Eubacteriales</taxon>
        <taxon>Clostridiaceae</taxon>
        <taxon>Clostridium</taxon>
    </lineage>
</organism>
<evidence type="ECO:0000313" key="2">
    <source>
        <dbReference type="Proteomes" id="UP000031366"/>
    </source>
</evidence>
<comment type="caution">
    <text evidence="1">The sequence shown here is derived from an EMBL/GenBank/DDBJ whole genome shotgun (WGS) entry which is preliminary data.</text>
</comment>
<reference evidence="1 2" key="1">
    <citation type="journal article" date="2015" name="Infect. Genet. Evol.">
        <title>Genomic sequences of six botulinum neurotoxin-producing strains representing three clostridial species illustrate the mobility and diversity of botulinum neurotoxin genes.</title>
        <authorList>
            <person name="Smith T.J."/>
            <person name="Hill K.K."/>
            <person name="Xie G."/>
            <person name="Foley B.T."/>
            <person name="Williamson C.H."/>
            <person name="Foster J.T."/>
            <person name="Johnson S.L."/>
            <person name="Chertkov O."/>
            <person name="Teshima H."/>
            <person name="Gibbons H.S."/>
            <person name="Johnsky L.A."/>
            <person name="Karavis M.A."/>
            <person name="Smith L.A."/>
        </authorList>
    </citation>
    <scope>NUCLEOTIDE SEQUENCE [LARGE SCALE GENOMIC DNA]</scope>
    <source>
        <strain evidence="1 2">CDC 2741</strain>
    </source>
</reference>
<gene>
    <name evidence="1" type="ORF">U732_853</name>
</gene>
<dbReference type="AlphaFoldDB" id="A0A0C1UBE8"/>
<dbReference type="STRING" id="29341.RSJ17_07070"/>
<dbReference type="Pfam" id="PF11007">
    <property type="entry name" value="CotJA"/>
    <property type="match status" value="1"/>
</dbReference>
<keyword evidence="2" id="KW-1185">Reference proteome</keyword>
<dbReference type="EMBL" id="AYSO01000020">
    <property type="protein sequence ID" value="KIE44890.1"/>
    <property type="molecule type" value="Genomic_DNA"/>
</dbReference>
<name>A0A0C1UBE8_9CLOT</name>
<dbReference type="OrthoDB" id="9800571at2"/>
<dbReference type="Proteomes" id="UP000031366">
    <property type="component" value="Unassembled WGS sequence"/>
</dbReference>
<sequence length="53" mass="6383">MHDHDKCKIVKVQYARAYVLPQVYENLFSVREAFKRGTIFKDLYQPYNKKSIC</sequence>
<evidence type="ECO:0000313" key="1">
    <source>
        <dbReference type="EMBL" id="KIE44890.1"/>
    </source>
</evidence>
<protein>
    <submittedName>
        <fullName evidence="1">Spore coat associated JA family protein</fullName>
    </submittedName>
</protein>
<dbReference type="RefSeq" id="WP_080618899.1">
    <property type="nucleotide sequence ID" value="NZ_AYSO01000020.1"/>
</dbReference>
<accession>A0A0C1UBE8</accession>